<sequence length="107" mass="12351">MHWRRFAIADIPLHDEAVFADWLLARWREKDDLLQYYIENNRFPADDGVGVDDKGTQVKGAGWIETEVRPARAWEWIQVLVPVGAVALLINVVLKMAGMVLRVLRLR</sequence>
<comment type="caution">
    <text evidence="1">The sequence shown here is derived from an EMBL/GenBank/DDBJ whole genome shotgun (WGS) entry which is preliminary data.</text>
</comment>
<evidence type="ECO:0000313" key="2">
    <source>
        <dbReference type="Proteomes" id="UP001153331"/>
    </source>
</evidence>
<organism evidence="1 2">
    <name type="scientific">Boeremia exigua</name>
    <dbReference type="NCBI Taxonomy" id="749465"/>
    <lineage>
        <taxon>Eukaryota</taxon>
        <taxon>Fungi</taxon>
        <taxon>Dikarya</taxon>
        <taxon>Ascomycota</taxon>
        <taxon>Pezizomycotina</taxon>
        <taxon>Dothideomycetes</taxon>
        <taxon>Pleosporomycetidae</taxon>
        <taxon>Pleosporales</taxon>
        <taxon>Pleosporineae</taxon>
        <taxon>Didymellaceae</taxon>
        <taxon>Boeremia</taxon>
    </lineage>
</organism>
<dbReference type="EMBL" id="JAPHNI010000215">
    <property type="protein sequence ID" value="KAJ8114053.1"/>
    <property type="molecule type" value="Genomic_DNA"/>
</dbReference>
<name>A0ACC2IFX6_9PLEO</name>
<reference evidence="1" key="1">
    <citation type="submission" date="2022-11" db="EMBL/GenBank/DDBJ databases">
        <title>Genome Sequence of Boeremia exigua.</title>
        <authorList>
            <person name="Buettner E."/>
        </authorList>
    </citation>
    <scope>NUCLEOTIDE SEQUENCE</scope>
    <source>
        <strain evidence="1">CU02</strain>
    </source>
</reference>
<proteinExistence type="predicted"/>
<dbReference type="Proteomes" id="UP001153331">
    <property type="component" value="Unassembled WGS sequence"/>
</dbReference>
<gene>
    <name evidence="1" type="ORF">OPT61_g3958</name>
</gene>
<evidence type="ECO:0000313" key="1">
    <source>
        <dbReference type="EMBL" id="KAJ8114053.1"/>
    </source>
</evidence>
<keyword evidence="2" id="KW-1185">Reference proteome</keyword>
<protein>
    <submittedName>
        <fullName evidence="1">Uncharacterized protein</fullName>
    </submittedName>
</protein>
<accession>A0ACC2IFX6</accession>